<protein>
    <submittedName>
        <fullName evidence="4">Aldehyde dehydrogenase family protein</fullName>
    </submittedName>
</protein>
<dbReference type="FunFam" id="3.40.605.10:FF:000026">
    <property type="entry name" value="Aldehyde dehydrogenase, putative"/>
    <property type="match status" value="1"/>
</dbReference>
<reference evidence="4" key="1">
    <citation type="submission" date="2022-09" db="EMBL/GenBank/DDBJ databases">
        <title>Intensive care unit water sources are persistently colonized with multi-drug resistant bacteria and are the site of extensive horizontal gene transfer of antibiotic resistance genes.</title>
        <authorList>
            <person name="Diorio-Toth L."/>
        </authorList>
    </citation>
    <scope>NUCLEOTIDE SEQUENCE</scope>
    <source>
        <strain evidence="4">GD03676</strain>
    </source>
</reference>
<keyword evidence="2" id="KW-0560">Oxidoreductase</keyword>
<dbReference type="RefSeq" id="WP_280027557.1">
    <property type="nucleotide sequence ID" value="NZ_JAOCKG010000006.1"/>
</dbReference>
<evidence type="ECO:0000256" key="1">
    <source>
        <dbReference type="ARBA" id="ARBA00009986"/>
    </source>
</evidence>
<name>A0AA42WE91_9BURK</name>
<dbReference type="Proteomes" id="UP001161276">
    <property type="component" value="Unassembled WGS sequence"/>
</dbReference>
<dbReference type="GO" id="GO:0004777">
    <property type="term" value="F:succinate-semialdehyde dehydrogenase (NAD+) activity"/>
    <property type="evidence" value="ECO:0007669"/>
    <property type="project" value="TreeGrafter"/>
</dbReference>
<dbReference type="Pfam" id="PF00171">
    <property type="entry name" value="Aldedh"/>
    <property type="match status" value="1"/>
</dbReference>
<dbReference type="AlphaFoldDB" id="A0AA42WE91"/>
<accession>A0AA42WE91</accession>
<comment type="similarity">
    <text evidence="1">Belongs to the aldehyde dehydrogenase family.</text>
</comment>
<dbReference type="GO" id="GO:0009450">
    <property type="term" value="P:gamma-aminobutyric acid catabolic process"/>
    <property type="evidence" value="ECO:0007669"/>
    <property type="project" value="TreeGrafter"/>
</dbReference>
<evidence type="ECO:0000313" key="4">
    <source>
        <dbReference type="EMBL" id="MDH2052014.1"/>
    </source>
</evidence>
<sequence length="54" mass="5770">MGRTQTTVISEEEVLAAEAAPFGGVKESGYGREGSRHGLQEYTHIKYLCQGGLG</sequence>
<evidence type="ECO:0000259" key="3">
    <source>
        <dbReference type="Pfam" id="PF00171"/>
    </source>
</evidence>
<dbReference type="SUPFAM" id="SSF53720">
    <property type="entry name" value="ALDH-like"/>
    <property type="match status" value="1"/>
</dbReference>
<dbReference type="InterPro" id="IPR016163">
    <property type="entry name" value="Ald_DH_C"/>
</dbReference>
<proteinExistence type="inferred from homology"/>
<gene>
    <name evidence="4" type="ORF">N5K24_16525</name>
</gene>
<organism evidence="4 5">
    <name type="scientific">Achromobacter marplatensis</name>
    <dbReference type="NCBI Taxonomy" id="470868"/>
    <lineage>
        <taxon>Bacteria</taxon>
        <taxon>Pseudomonadati</taxon>
        <taxon>Pseudomonadota</taxon>
        <taxon>Betaproteobacteria</taxon>
        <taxon>Burkholderiales</taxon>
        <taxon>Alcaligenaceae</taxon>
        <taxon>Achromobacter</taxon>
    </lineage>
</organism>
<feature type="domain" description="Aldehyde dehydrogenase" evidence="3">
    <location>
        <begin position="8"/>
        <end position="47"/>
    </location>
</feature>
<dbReference type="InterPro" id="IPR016161">
    <property type="entry name" value="Ald_DH/histidinol_DH"/>
</dbReference>
<dbReference type="PANTHER" id="PTHR43353:SF5">
    <property type="entry name" value="SUCCINATE-SEMIALDEHYDE DEHYDROGENASE, MITOCHONDRIAL"/>
    <property type="match status" value="1"/>
</dbReference>
<dbReference type="Gene3D" id="3.40.309.10">
    <property type="entry name" value="Aldehyde Dehydrogenase, Chain A, domain 2"/>
    <property type="match status" value="1"/>
</dbReference>
<dbReference type="PANTHER" id="PTHR43353">
    <property type="entry name" value="SUCCINATE-SEMIALDEHYDE DEHYDROGENASE, MITOCHONDRIAL"/>
    <property type="match status" value="1"/>
</dbReference>
<comment type="caution">
    <text evidence="4">The sequence shown here is derived from an EMBL/GenBank/DDBJ whole genome shotgun (WGS) entry which is preliminary data.</text>
</comment>
<dbReference type="InterPro" id="IPR015590">
    <property type="entry name" value="Aldehyde_DH_dom"/>
</dbReference>
<dbReference type="InterPro" id="IPR050740">
    <property type="entry name" value="Aldehyde_DH_Superfamily"/>
</dbReference>
<evidence type="ECO:0000313" key="5">
    <source>
        <dbReference type="Proteomes" id="UP001161276"/>
    </source>
</evidence>
<evidence type="ECO:0000256" key="2">
    <source>
        <dbReference type="ARBA" id="ARBA00023002"/>
    </source>
</evidence>
<dbReference type="EMBL" id="JAOCKG010000006">
    <property type="protein sequence ID" value="MDH2052014.1"/>
    <property type="molecule type" value="Genomic_DNA"/>
</dbReference>